<accession>A0ABV5ABZ7</accession>
<dbReference type="SUPFAM" id="SSF46689">
    <property type="entry name" value="Homeodomain-like"/>
    <property type="match status" value="1"/>
</dbReference>
<name>A0ABV5ABZ7_9BACL</name>
<evidence type="ECO:0000256" key="5">
    <source>
        <dbReference type="PROSITE-ProRule" id="PRU00335"/>
    </source>
</evidence>
<dbReference type="PROSITE" id="PS50977">
    <property type="entry name" value="HTH_TETR_2"/>
    <property type="match status" value="1"/>
</dbReference>
<reference evidence="7 8" key="1">
    <citation type="journal article" date="2024" name="Int. J. Mol. Sci.">
        <title>Exploration of Alicyclobacillus spp. Genome in Search of Antibiotic Resistance.</title>
        <authorList>
            <person name="Bucka-Kolendo J."/>
            <person name="Kiousi D.E."/>
            <person name="Dekowska A."/>
            <person name="Mikolajczuk-Szczyrba A."/>
            <person name="Karadedos D.M."/>
            <person name="Michael P."/>
            <person name="Galanis A."/>
            <person name="Sokolowska B."/>
        </authorList>
    </citation>
    <scope>NUCLEOTIDE SEQUENCE [LARGE SCALE GENOMIC DNA]</scope>
    <source>
        <strain evidence="7 8">KKP 3000</strain>
    </source>
</reference>
<keyword evidence="8" id="KW-1185">Reference proteome</keyword>
<dbReference type="SUPFAM" id="SSF48498">
    <property type="entry name" value="Tetracyclin repressor-like, C-terminal domain"/>
    <property type="match status" value="1"/>
</dbReference>
<dbReference type="PANTHER" id="PTHR47506:SF1">
    <property type="entry name" value="HTH-TYPE TRANSCRIPTIONAL REGULATOR YJDC"/>
    <property type="match status" value="1"/>
</dbReference>
<dbReference type="InterPro" id="IPR023772">
    <property type="entry name" value="DNA-bd_HTH_TetR-type_CS"/>
</dbReference>
<dbReference type="EMBL" id="JBDXSU010000003">
    <property type="protein sequence ID" value="MFB5189749.1"/>
    <property type="molecule type" value="Genomic_DNA"/>
</dbReference>
<evidence type="ECO:0000256" key="2">
    <source>
        <dbReference type="ARBA" id="ARBA00023015"/>
    </source>
</evidence>
<feature type="DNA-binding region" description="H-T-H motif" evidence="5">
    <location>
        <begin position="17"/>
        <end position="36"/>
    </location>
</feature>
<proteinExistence type="predicted"/>
<organism evidence="7 8">
    <name type="scientific">Alicyclobacillus fastidiosus</name>
    <dbReference type="NCBI Taxonomy" id="392011"/>
    <lineage>
        <taxon>Bacteria</taxon>
        <taxon>Bacillati</taxon>
        <taxon>Bacillota</taxon>
        <taxon>Bacilli</taxon>
        <taxon>Bacillales</taxon>
        <taxon>Alicyclobacillaceae</taxon>
        <taxon>Alicyclobacillus</taxon>
    </lineage>
</organism>
<dbReference type="Proteomes" id="UP001579974">
    <property type="component" value="Unassembled WGS sequence"/>
</dbReference>
<keyword evidence="1" id="KW-0678">Repressor</keyword>
<sequence>MKAASECFSKKGFHNTTMQDIIQQSHLSPGAIYRYFKSKDELIQAIALKRQSAERDILEQPLNSTDVMDILEKLSSHFFGSLETDETMKDRRVGVQMWAEAIINPEILQITNRGIEAPLAELKKVFAHAQEHGTIDKDIDSEALARVIVALFQGFILQKVWDPAVRSDSYLKTVKVLLRNLVPSTH</sequence>
<dbReference type="InterPro" id="IPR009057">
    <property type="entry name" value="Homeodomain-like_sf"/>
</dbReference>
<evidence type="ECO:0000259" key="6">
    <source>
        <dbReference type="PROSITE" id="PS50977"/>
    </source>
</evidence>
<dbReference type="Gene3D" id="1.10.357.10">
    <property type="entry name" value="Tetracycline Repressor, domain 2"/>
    <property type="match status" value="1"/>
</dbReference>
<keyword evidence="4" id="KW-0804">Transcription</keyword>
<gene>
    <name evidence="7" type="ORF">KKP3000_003026</name>
</gene>
<protein>
    <submittedName>
        <fullName evidence="7">TetR/AcrR family transcriptional regulator</fullName>
    </submittedName>
</protein>
<dbReference type="Pfam" id="PF13977">
    <property type="entry name" value="TetR_C_6"/>
    <property type="match status" value="1"/>
</dbReference>
<dbReference type="InterPro" id="IPR039538">
    <property type="entry name" value="BetI_C"/>
</dbReference>
<evidence type="ECO:0000313" key="8">
    <source>
        <dbReference type="Proteomes" id="UP001579974"/>
    </source>
</evidence>
<dbReference type="PROSITE" id="PS01081">
    <property type="entry name" value="HTH_TETR_1"/>
    <property type="match status" value="1"/>
</dbReference>
<dbReference type="PANTHER" id="PTHR47506">
    <property type="entry name" value="TRANSCRIPTIONAL REGULATORY PROTEIN"/>
    <property type="match status" value="1"/>
</dbReference>
<evidence type="ECO:0000256" key="4">
    <source>
        <dbReference type="ARBA" id="ARBA00023163"/>
    </source>
</evidence>
<keyword evidence="2" id="KW-0805">Transcription regulation</keyword>
<dbReference type="InterPro" id="IPR036271">
    <property type="entry name" value="Tet_transcr_reg_TetR-rel_C_sf"/>
</dbReference>
<evidence type="ECO:0000313" key="7">
    <source>
        <dbReference type="EMBL" id="MFB5189749.1"/>
    </source>
</evidence>
<dbReference type="InterPro" id="IPR001647">
    <property type="entry name" value="HTH_TetR"/>
</dbReference>
<keyword evidence="3 5" id="KW-0238">DNA-binding</keyword>
<dbReference type="Pfam" id="PF00440">
    <property type="entry name" value="TetR_N"/>
    <property type="match status" value="1"/>
</dbReference>
<comment type="caution">
    <text evidence="7">The sequence shown here is derived from an EMBL/GenBank/DDBJ whole genome shotgun (WGS) entry which is preliminary data.</text>
</comment>
<feature type="domain" description="HTH tetR-type" evidence="6">
    <location>
        <begin position="1"/>
        <end position="54"/>
    </location>
</feature>
<dbReference type="RefSeq" id="WP_275475207.1">
    <property type="nucleotide sequence ID" value="NZ_CP162940.1"/>
</dbReference>
<evidence type="ECO:0000256" key="3">
    <source>
        <dbReference type="ARBA" id="ARBA00023125"/>
    </source>
</evidence>
<evidence type="ECO:0000256" key="1">
    <source>
        <dbReference type="ARBA" id="ARBA00022491"/>
    </source>
</evidence>